<accession>A0ACB6ZQU0</accession>
<reference evidence="1" key="1">
    <citation type="submission" date="2019-10" db="EMBL/GenBank/DDBJ databases">
        <authorList>
            <consortium name="DOE Joint Genome Institute"/>
            <person name="Kuo A."/>
            <person name="Miyauchi S."/>
            <person name="Kiss E."/>
            <person name="Drula E."/>
            <person name="Kohler A."/>
            <person name="Sanchez-Garcia M."/>
            <person name="Andreopoulos B."/>
            <person name="Barry K.W."/>
            <person name="Bonito G."/>
            <person name="Buee M."/>
            <person name="Carver A."/>
            <person name="Chen C."/>
            <person name="Cichocki N."/>
            <person name="Clum A."/>
            <person name="Culley D."/>
            <person name="Crous P.W."/>
            <person name="Fauchery L."/>
            <person name="Girlanda M."/>
            <person name="Hayes R."/>
            <person name="Keri Z."/>
            <person name="Labutti K."/>
            <person name="Lipzen A."/>
            <person name="Lombard V."/>
            <person name="Magnuson J."/>
            <person name="Maillard F."/>
            <person name="Morin E."/>
            <person name="Murat C."/>
            <person name="Nolan M."/>
            <person name="Ohm R."/>
            <person name="Pangilinan J."/>
            <person name="Pereira M."/>
            <person name="Perotto S."/>
            <person name="Peter M."/>
            <person name="Riley R."/>
            <person name="Sitrit Y."/>
            <person name="Stielow B."/>
            <person name="Szollosi G."/>
            <person name="Zifcakova L."/>
            <person name="Stursova M."/>
            <person name="Spatafora J.W."/>
            <person name="Tedersoo L."/>
            <person name="Vaario L.-M."/>
            <person name="Yamada A."/>
            <person name="Yan M."/>
            <person name="Wang P."/>
            <person name="Xu J."/>
            <person name="Bruns T."/>
            <person name="Baldrian P."/>
            <person name="Vilgalys R."/>
            <person name="Henrissat B."/>
            <person name="Grigoriev I.V."/>
            <person name="Hibbett D."/>
            <person name="Nagy L.G."/>
            <person name="Martin F.M."/>
        </authorList>
    </citation>
    <scope>NUCLEOTIDE SEQUENCE</scope>
    <source>
        <strain evidence="1">P2</strain>
    </source>
</reference>
<evidence type="ECO:0000313" key="2">
    <source>
        <dbReference type="Proteomes" id="UP000886501"/>
    </source>
</evidence>
<reference evidence="1" key="2">
    <citation type="journal article" date="2020" name="Nat. Commun.">
        <title>Large-scale genome sequencing of mycorrhizal fungi provides insights into the early evolution of symbiotic traits.</title>
        <authorList>
            <person name="Miyauchi S."/>
            <person name="Kiss E."/>
            <person name="Kuo A."/>
            <person name="Drula E."/>
            <person name="Kohler A."/>
            <person name="Sanchez-Garcia M."/>
            <person name="Morin E."/>
            <person name="Andreopoulos B."/>
            <person name="Barry K.W."/>
            <person name="Bonito G."/>
            <person name="Buee M."/>
            <person name="Carver A."/>
            <person name="Chen C."/>
            <person name="Cichocki N."/>
            <person name="Clum A."/>
            <person name="Culley D."/>
            <person name="Crous P.W."/>
            <person name="Fauchery L."/>
            <person name="Girlanda M."/>
            <person name="Hayes R.D."/>
            <person name="Keri Z."/>
            <person name="LaButti K."/>
            <person name="Lipzen A."/>
            <person name="Lombard V."/>
            <person name="Magnuson J."/>
            <person name="Maillard F."/>
            <person name="Murat C."/>
            <person name="Nolan M."/>
            <person name="Ohm R.A."/>
            <person name="Pangilinan J."/>
            <person name="Pereira M.F."/>
            <person name="Perotto S."/>
            <person name="Peter M."/>
            <person name="Pfister S."/>
            <person name="Riley R."/>
            <person name="Sitrit Y."/>
            <person name="Stielow J.B."/>
            <person name="Szollosi G."/>
            <person name="Zifcakova L."/>
            <person name="Stursova M."/>
            <person name="Spatafora J.W."/>
            <person name="Tedersoo L."/>
            <person name="Vaario L.M."/>
            <person name="Yamada A."/>
            <person name="Yan M."/>
            <person name="Wang P."/>
            <person name="Xu J."/>
            <person name="Bruns T."/>
            <person name="Baldrian P."/>
            <person name="Vilgalys R."/>
            <person name="Dunand C."/>
            <person name="Henrissat B."/>
            <person name="Grigoriev I.V."/>
            <person name="Hibbett D."/>
            <person name="Nagy L.G."/>
            <person name="Martin F.M."/>
        </authorList>
    </citation>
    <scope>NUCLEOTIDE SEQUENCE</scope>
    <source>
        <strain evidence="1">P2</strain>
    </source>
</reference>
<organism evidence="1 2">
    <name type="scientific">Thelephora ganbajun</name>
    <name type="common">Ganba fungus</name>
    <dbReference type="NCBI Taxonomy" id="370292"/>
    <lineage>
        <taxon>Eukaryota</taxon>
        <taxon>Fungi</taxon>
        <taxon>Dikarya</taxon>
        <taxon>Basidiomycota</taxon>
        <taxon>Agaricomycotina</taxon>
        <taxon>Agaricomycetes</taxon>
        <taxon>Thelephorales</taxon>
        <taxon>Thelephoraceae</taxon>
        <taxon>Thelephora</taxon>
    </lineage>
</organism>
<dbReference type="Proteomes" id="UP000886501">
    <property type="component" value="Unassembled WGS sequence"/>
</dbReference>
<keyword evidence="2" id="KW-1185">Reference proteome</keyword>
<comment type="caution">
    <text evidence="1">The sequence shown here is derived from an EMBL/GenBank/DDBJ whole genome shotgun (WGS) entry which is preliminary data.</text>
</comment>
<gene>
    <name evidence="1" type="ORF">BDM02DRAFT_3161708</name>
</gene>
<dbReference type="EMBL" id="MU117970">
    <property type="protein sequence ID" value="KAF9652135.1"/>
    <property type="molecule type" value="Genomic_DNA"/>
</dbReference>
<sequence length="160" mass="17518">MTAATKSWTLSVEQQELLIKSCFEAKEFSYTPYSKFPVGAALLTADGRVIKGACIDNVTYAGSICAERTALVKAASEGIRSFIGLAVTTNVAAPISPCGMCRQFIREFCSDEMPILLVPVDYYDTEKWNLKKVSIQVTNLGELLPFSFGPEDLELSRKSS</sequence>
<name>A0ACB6ZQU0_THEGA</name>
<evidence type="ECO:0000313" key="1">
    <source>
        <dbReference type="EMBL" id="KAF9652135.1"/>
    </source>
</evidence>
<proteinExistence type="predicted"/>
<protein>
    <submittedName>
        <fullName evidence="1">Cytidine deaminase</fullName>
    </submittedName>
</protein>